<proteinExistence type="predicted"/>
<organism evidence="1 2">
    <name type="scientific">Microcystis aeruginosa NIES-4325</name>
    <dbReference type="NCBI Taxonomy" id="2569534"/>
    <lineage>
        <taxon>Bacteria</taxon>
        <taxon>Bacillati</taxon>
        <taxon>Cyanobacteriota</taxon>
        <taxon>Cyanophyceae</taxon>
        <taxon>Oscillatoriophycideae</taxon>
        <taxon>Chroococcales</taxon>
        <taxon>Microcystaceae</taxon>
        <taxon>Microcystis</taxon>
    </lineage>
</organism>
<protein>
    <submittedName>
        <fullName evidence="1">Uncharacterized protein</fullName>
    </submittedName>
</protein>
<name>A0A5J4F8H9_MICAE</name>
<dbReference type="Proteomes" id="UP000376575">
    <property type="component" value="Unassembled WGS sequence"/>
</dbReference>
<dbReference type="AlphaFoldDB" id="A0A5J4F8H9"/>
<evidence type="ECO:0000313" key="2">
    <source>
        <dbReference type="Proteomes" id="UP000376575"/>
    </source>
</evidence>
<evidence type="ECO:0000313" key="1">
    <source>
        <dbReference type="EMBL" id="GEA27259.1"/>
    </source>
</evidence>
<sequence>MQGLIIAPWQECLLPDFHQKSVFTFGNCQNRDVVADWTPQRLKYGVLFMSHLSLSEQITDELLAILIEEEDTYPWNVTAVESNDPLDVTETPFSLCEGLEATAIEAQAHRFFSNLHQKFPTVSVSPQSNIFDKFASLLPAEHLNRLVESAENLVNSQLDDFDRLVVCLSDLFPQWSLEDLEVFARPYAYTMRNGQSETNIDTENWQSLSEIEQIRRSAAIASQIFCDLSSPQ</sequence>
<reference evidence="1 2" key="1">
    <citation type="journal article" date="2019" name="FEMS Microbiol. Lett.">
        <title>A novel salt-tolerant genotype illuminates the sucrose gene evolution in freshwater bloom-forming cyanobacterium Microcystis aeruginosa.</title>
        <authorList>
            <person name="Tanabe Y."/>
            <person name="Yamaguchi H."/>
            <person name="Sano T."/>
            <person name="Kawachi M."/>
        </authorList>
    </citation>
    <scope>NUCLEOTIDE SEQUENCE [LARGE SCALE GENOMIC DNA]</scope>
    <source>
        <strain evidence="1 2">NIES-4325</strain>
    </source>
</reference>
<accession>A0A5J4F8H9</accession>
<comment type="caution">
    <text evidence="1">The sequence shown here is derived from an EMBL/GenBank/DDBJ whole genome shotgun (WGS) entry which is preliminary data.</text>
</comment>
<gene>
    <name evidence="1" type="ORF">MiAbW_01820</name>
</gene>
<dbReference type="EMBL" id="BJKP01000013">
    <property type="protein sequence ID" value="GEA27259.1"/>
    <property type="molecule type" value="Genomic_DNA"/>
</dbReference>